<organism evidence="1">
    <name type="scientific">Tanacetum cinerariifolium</name>
    <name type="common">Dalmatian daisy</name>
    <name type="synonym">Chrysanthemum cinerariifolium</name>
    <dbReference type="NCBI Taxonomy" id="118510"/>
    <lineage>
        <taxon>Eukaryota</taxon>
        <taxon>Viridiplantae</taxon>
        <taxon>Streptophyta</taxon>
        <taxon>Embryophyta</taxon>
        <taxon>Tracheophyta</taxon>
        <taxon>Spermatophyta</taxon>
        <taxon>Magnoliopsida</taxon>
        <taxon>eudicotyledons</taxon>
        <taxon>Gunneridae</taxon>
        <taxon>Pentapetalae</taxon>
        <taxon>asterids</taxon>
        <taxon>campanulids</taxon>
        <taxon>Asterales</taxon>
        <taxon>Asteraceae</taxon>
        <taxon>Asteroideae</taxon>
        <taxon>Anthemideae</taxon>
        <taxon>Anthemidinae</taxon>
        <taxon>Tanacetum</taxon>
    </lineage>
</organism>
<evidence type="ECO:0000313" key="1">
    <source>
        <dbReference type="EMBL" id="GFC86174.1"/>
    </source>
</evidence>
<sequence length="92" mass="8976">MERLTQPEEDALRALWRTGPGFVKDAEPVVSAGGAGVCGGVPGRADAGAAAGRGTGYAGSYLGALRLARGGYGGGCAGGFRPRLASAGLVAL</sequence>
<gene>
    <name evidence="1" type="ORF">Tci_858144</name>
</gene>
<protein>
    <submittedName>
        <fullName evidence="1">Uncharacterized protein</fullName>
    </submittedName>
</protein>
<reference evidence="1" key="1">
    <citation type="journal article" date="2019" name="Sci. Rep.">
        <title>Draft genome of Tanacetum cinerariifolium, the natural source of mosquito coil.</title>
        <authorList>
            <person name="Yamashiro T."/>
            <person name="Shiraishi A."/>
            <person name="Satake H."/>
            <person name="Nakayama K."/>
        </authorList>
    </citation>
    <scope>NUCLEOTIDE SEQUENCE</scope>
</reference>
<comment type="caution">
    <text evidence="1">The sequence shown here is derived from an EMBL/GenBank/DDBJ whole genome shotgun (WGS) entry which is preliminary data.</text>
</comment>
<feature type="non-terminal residue" evidence="1">
    <location>
        <position position="92"/>
    </location>
</feature>
<accession>A0A699RU02</accession>
<name>A0A699RU02_TANCI</name>
<proteinExistence type="predicted"/>
<dbReference type="AlphaFoldDB" id="A0A699RU02"/>
<dbReference type="EMBL" id="BKCJ011103744">
    <property type="protein sequence ID" value="GFC86174.1"/>
    <property type="molecule type" value="Genomic_DNA"/>
</dbReference>